<keyword evidence="4" id="KW-1185">Reference proteome</keyword>
<dbReference type="Proteomes" id="UP001500936">
    <property type="component" value="Unassembled WGS sequence"/>
</dbReference>
<evidence type="ECO:0000256" key="1">
    <source>
        <dbReference type="ARBA" id="ARBA00008791"/>
    </source>
</evidence>
<protein>
    <submittedName>
        <fullName evidence="3">Universal stress protein</fullName>
    </submittedName>
</protein>
<organism evidence="3 4">
    <name type="scientific">Nibrella viscosa</name>
    <dbReference type="NCBI Taxonomy" id="1084524"/>
    <lineage>
        <taxon>Bacteria</taxon>
        <taxon>Pseudomonadati</taxon>
        <taxon>Bacteroidota</taxon>
        <taxon>Cytophagia</taxon>
        <taxon>Cytophagales</taxon>
        <taxon>Spirosomataceae</taxon>
        <taxon>Nibrella</taxon>
    </lineage>
</organism>
<accession>A0ABP8KKL6</accession>
<dbReference type="InterPro" id="IPR014729">
    <property type="entry name" value="Rossmann-like_a/b/a_fold"/>
</dbReference>
<dbReference type="InterPro" id="IPR006015">
    <property type="entry name" value="Universal_stress_UspA"/>
</dbReference>
<dbReference type="CDD" id="cd00293">
    <property type="entry name" value="USP-like"/>
    <property type="match status" value="2"/>
</dbReference>
<comment type="caution">
    <text evidence="3">The sequence shown here is derived from an EMBL/GenBank/DDBJ whole genome shotgun (WGS) entry which is preliminary data.</text>
</comment>
<feature type="domain" description="UspA" evidence="2">
    <location>
        <begin position="224"/>
        <end position="278"/>
    </location>
</feature>
<dbReference type="SUPFAM" id="SSF52402">
    <property type="entry name" value="Adenine nucleotide alpha hydrolases-like"/>
    <property type="match status" value="2"/>
</dbReference>
<reference evidence="4" key="1">
    <citation type="journal article" date="2019" name="Int. J. Syst. Evol. Microbiol.">
        <title>The Global Catalogue of Microorganisms (GCM) 10K type strain sequencing project: providing services to taxonomists for standard genome sequencing and annotation.</title>
        <authorList>
            <consortium name="The Broad Institute Genomics Platform"/>
            <consortium name="The Broad Institute Genome Sequencing Center for Infectious Disease"/>
            <person name="Wu L."/>
            <person name="Ma J."/>
        </authorList>
    </citation>
    <scope>NUCLEOTIDE SEQUENCE [LARGE SCALE GENOMIC DNA]</scope>
    <source>
        <strain evidence="4">JCM 17925</strain>
    </source>
</reference>
<evidence type="ECO:0000313" key="3">
    <source>
        <dbReference type="EMBL" id="GAA4409445.1"/>
    </source>
</evidence>
<dbReference type="PANTHER" id="PTHR46268:SF6">
    <property type="entry name" value="UNIVERSAL STRESS PROTEIN UP12"/>
    <property type="match status" value="1"/>
</dbReference>
<dbReference type="PRINTS" id="PR01438">
    <property type="entry name" value="UNVRSLSTRESS"/>
</dbReference>
<dbReference type="Pfam" id="PF00582">
    <property type="entry name" value="Usp"/>
    <property type="match status" value="2"/>
</dbReference>
<sequence>MQTILVPTDLSDFSLNAMNVAATICRARQANILLLHVVPIHALSLTCSDVSFPVGSYDLQRLMSETLATAADELRRIASRPEYQGLTIETAILDDTDGLTNAITTHPADLIVMASRGTADIETFWETSNAETVVRFANCPVLVVKESQTAFAPKTILYAVEVDDQLKKWQRYPFQLNEGSEDADGYFLYVYTPSDNREPQAIRAWIEELALSKGMAHYDIAIRSDKTAAEGIIRYAEEIEADLIVLFTHGRKGLAHLLLGSVAADVLNHAGIPVLIMRL</sequence>
<dbReference type="InterPro" id="IPR006016">
    <property type="entry name" value="UspA"/>
</dbReference>
<dbReference type="RefSeq" id="WP_345268914.1">
    <property type="nucleotide sequence ID" value="NZ_BAABHB010000006.1"/>
</dbReference>
<evidence type="ECO:0000313" key="4">
    <source>
        <dbReference type="Proteomes" id="UP001500936"/>
    </source>
</evidence>
<name>A0ABP8KKL6_9BACT</name>
<dbReference type="EMBL" id="BAABHB010000006">
    <property type="protein sequence ID" value="GAA4409445.1"/>
    <property type="molecule type" value="Genomic_DNA"/>
</dbReference>
<feature type="domain" description="UspA" evidence="2">
    <location>
        <begin position="1"/>
        <end position="145"/>
    </location>
</feature>
<proteinExistence type="inferred from homology"/>
<comment type="similarity">
    <text evidence="1">Belongs to the universal stress protein A family.</text>
</comment>
<dbReference type="Gene3D" id="3.40.50.620">
    <property type="entry name" value="HUPs"/>
    <property type="match status" value="2"/>
</dbReference>
<gene>
    <name evidence="3" type="ORF">GCM10023187_32740</name>
</gene>
<evidence type="ECO:0000259" key="2">
    <source>
        <dbReference type="Pfam" id="PF00582"/>
    </source>
</evidence>
<dbReference type="PANTHER" id="PTHR46268">
    <property type="entry name" value="STRESS RESPONSE PROTEIN NHAX"/>
    <property type="match status" value="1"/>
</dbReference>